<dbReference type="SUPFAM" id="SSF46785">
    <property type="entry name" value="Winged helix' DNA-binding domain"/>
    <property type="match status" value="1"/>
</dbReference>
<proteinExistence type="predicted"/>
<dbReference type="InterPro" id="IPR002182">
    <property type="entry name" value="NB-ARC"/>
</dbReference>
<evidence type="ECO:0000256" key="2">
    <source>
        <dbReference type="ARBA" id="ARBA00022614"/>
    </source>
</evidence>
<dbReference type="Gene3D" id="3.40.50.300">
    <property type="entry name" value="P-loop containing nucleotide triphosphate hydrolases"/>
    <property type="match status" value="1"/>
</dbReference>
<dbReference type="GO" id="GO:0043531">
    <property type="term" value="F:ADP binding"/>
    <property type="evidence" value="ECO:0007669"/>
    <property type="project" value="InterPro"/>
</dbReference>
<dbReference type="InterPro" id="IPR035897">
    <property type="entry name" value="Toll_tir_struct_dom_sf"/>
</dbReference>
<feature type="non-terminal residue" evidence="9">
    <location>
        <position position="779"/>
    </location>
</feature>
<organism evidence="9 10">
    <name type="scientific">Quercus rubra</name>
    <name type="common">Northern red oak</name>
    <name type="synonym">Quercus borealis</name>
    <dbReference type="NCBI Taxonomy" id="3512"/>
    <lineage>
        <taxon>Eukaryota</taxon>
        <taxon>Viridiplantae</taxon>
        <taxon>Streptophyta</taxon>
        <taxon>Embryophyta</taxon>
        <taxon>Tracheophyta</taxon>
        <taxon>Spermatophyta</taxon>
        <taxon>Magnoliopsida</taxon>
        <taxon>eudicotyledons</taxon>
        <taxon>Gunneridae</taxon>
        <taxon>Pentapetalae</taxon>
        <taxon>rosids</taxon>
        <taxon>fabids</taxon>
        <taxon>Fagales</taxon>
        <taxon>Fagaceae</taxon>
        <taxon>Quercus</taxon>
    </lineage>
</organism>
<dbReference type="InterPro" id="IPR032675">
    <property type="entry name" value="LRR_dom_sf"/>
</dbReference>
<keyword evidence="6" id="KW-0520">NAD</keyword>
<dbReference type="PROSITE" id="PS50104">
    <property type="entry name" value="TIR"/>
    <property type="match status" value="1"/>
</dbReference>
<dbReference type="InterPro" id="IPR042197">
    <property type="entry name" value="Apaf_helical"/>
</dbReference>
<accession>A0AAN7E7P4</accession>
<dbReference type="Pfam" id="PF00931">
    <property type="entry name" value="NB-ARC"/>
    <property type="match status" value="1"/>
</dbReference>
<dbReference type="EC" id="3.2.2.6" evidence="1"/>
<dbReference type="SMART" id="SM00255">
    <property type="entry name" value="TIR"/>
    <property type="match status" value="1"/>
</dbReference>
<evidence type="ECO:0000256" key="7">
    <source>
        <dbReference type="ARBA" id="ARBA00047304"/>
    </source>
</evidence>
<dbReference type="SUPFAM" id="SSF52540">
    <property type="entry name" value="P-loop containing nucleoside triphosphate hydrolases"/>
    <property type="match status" value="1"/>
</dbReference>
<dbReference type="Gene3D" id="3.40.50.10140">
    <property type="entry name" value="Toll/interleukin-1 receptor homology (TIR) domain"/>
    <property type="match status" value="1"/>
</dbReference>
<dbReference type="Gene3D" id="1.10.8.430">
    <property type="entry name" value="Helical domain of apoptotic protease-activating factors"/>
    <property type="match status" value="1"/>
</dbReference>
<dbReference type="PRINTS" id="PR00364">
    <property type="entry name" value="DISEASERSIST"/>
</dbReference>
<keyword evidence="3" id="KW-0677">Repeat</keyword>
<evidence type="ECO:0000313" key="9">
    <source>
        <dbReference type="EMBL" id="KAK4564764.1"/>
    </source>
</evidence>
<keyword evidence="4" id="KW-0378">Hydrolase</keyword>
<evidence type="ECO:0000313" key="10">
    <source>
        <dbReference type="Proteomes" id="UP001324115"/>
    </source>
</evidence>
<dbReference type="GO" id="GO:0006952">
    <property type="term" value="P:defense response"/>
    <property type="evidence" value="ECO:0007669"/>
    <property type="project" value="UniProtKB-KW"/>
</dbReference>
<dbReference type="InterPro" id="IPR058192">
    <property type="entry name" value="WHD_ROQ1-like"/>
</dbReference>
<keyword evidence="5" id="KW-0611">Plant defense</keyword>
<dbReference type="Pfam" id="PF01582">
    <property type="entry name" value="TIR"/>
    <property type="match status" value="1"/>
</dbReference>
<keyword evidence="2" id="KW-0433">Leucine-rich repeat</keyword>
<keyword evidence="10" id="KW-1185">Reference proteome</keyword>
<evidence type="ECO:0000256" key="5">
    <source>
        <dbReference type="ARBA" id="ARBA00022821"/>
    </source>
</evidence>
<dbReference type="InterPro" id="IPR027417">
    <property type="entry name" value="P-loop_NTPase"/>
</dbReference>
<dbReference type="InterPro" id="IPR044974">
    <property type="entry name" value="Disease_R_plants"/>
</dbReference>
<feature type="domain" description="TIR" evidence="8">
    <location>
        <begin position="5"/>
        <end position="169"/>
    </location>
</feature>
<dbReference type="InterPro" id="IPR000157">
    <property type="entry name" value="TIR_dom"/>
</dbReference>
<evidence type="ECO:0000256" key="6">
    <source>
        <dbReference type="ARBA" id="ARBA00023027"/>
    </source>
</evidence>
<dbReference type="Gene3D" id="3.80.10.10">
    <property type="entry name" value="Ribonuclease Inhibitor"/>
    <property type="match status" value="2"/>
</dbReference>
<dbReference type="SUPFAM" id="SSF52058">
    <property type="entry name" value="L domain-like"/>
    <property type="match status" value="1"/>
</dbReference>
<dbReference type="GO" id="GO:0007165">
    <property type="term" value="P:signal transduction"/>
    <property type="evidence" value="ECO:0007669"/>
    <property type="project" value="InterPro"/>
</dbReference>
<evidence type="ECO:0000256" key="4">
    <source>
        <dbReference type="ARBA" id="ARBA00022801"/>
    </source>
</evidence>
<dbReference type="FunFam" id="1.10.8.430:FF:000002">
    <property type="entry name" value="Disease resistance protein (TIR-NBS-LRR class)"/>
    <property type="match status" value="1"/>
</dbReference>
<evidence type="ECO:0000256" key="1">
    <source>
        <dbReference type="ARBA" id="ARBA00011982"/>
    </source>
</evidence>
<evidence type="ECO:0000256" key="3">
    <source>
        <dbReference type="ARBA" id="ARBA00022737"/>
    </source>
</evidence>
<dbReference type="FunFam" id="3.40.50.10140:FF:000007">
    <property type="entry name" value="Disease resistance protein (TIR-NBS-LRR class)"/>
    <property type="match status" value="1"/>
</dbReference>
<dbReference type="PANTHER" id="PTHR11017">
    <property type="entry name" value="LEUCINE-RICH REPEAT-CONTAINING PROTEIN"/>
    <property type="match status" value="1"/>
</dbReference>
<comment type="catalytic activity">
    <reaction evidence="7">
        <text>NAD(+) + H2O = ADP-D-ribose + nicotinamide + H(+)</text>
        <dbReference type="Rhea" id="RHEA:16301"/>
        <dbReference type="ChEBI" id="CHEBI:15377"/>
        <dbReference type="ChEBI" id="CHEBI:15378"/>
        <dbReference type="ChEBI" id="CHEBI:17154"/>
        <dbReference type="ChEBI" id="CHEBI:57540"/>
        <dbReference type="ChEBI" id="CHEBI:57967"/>
        <dbReference type="EC" id="3.2.2.6"/>
    </reaction>
    <physiologicalReaction direction="left-to-right" evidence="7">
        <dbReference type="Rhea" id="RHEA:16302"/>
    </physiologicalReaction>
</comment>
<comment type="caution">
    <text evidence="9">The sequence shown here is derived from an EMBL/GenBank/DDBJ whole genome shotgun (WGS) entry which is preliminary data.</text>
</comment>
<dbReference type="InterPro" id="IPR036390">
    <property type="entry name" value="WH_DNA-bd_sf"/>
</dbReference>
<protein>
    <recommendedName>
        <fullName evidence="1">ADP-ribosyl cyclase/cyclic ADP-ribose hydrolase</fullName>
        <ecNumber evidence="1">3.2.2.6</ecNumber>
    </recommendedName>
</protein>
<dbReference type="PANTHER" id="PTHR11017:SF559">
    <property type="entry name" value="DISEASE RESISTANCE PROTEIN CHL1"/>
    <property type="match status" value="1"/>
</dbReference>
<dbReference type="EMBL" id="JAXUIC010000011">
    <property type="protein sequence ID" value="KAK4564764.1"/>
    <property type="molecule type" value="Genomic_DNA"/>
</dbReference>
<evidence type="ECO:0000259" key="8">
    <source>
        <dbReference type="PROSITE" id="PS50104"/>
    </source>
</evidence>
<dbReference type="GO" id="GO:0061809">
    <property type="term" value="F:NAD+ nucleosidase activity, cyclic ADP-ribose generating"/>
    <property type="evidence" value="ECO:0007669"/>
    <property type="project" value="UniProtKB-EC"/>
</dbReference>
<gene>
    <name evidence="9" type="ORF">RGQ29_006722</name>
</gene>
<dbReference type="SUPFAM" id="SSF52200">
    <property type="entry name" value="Toll/Interleukin receptor TIR domain"/>
    <property type="match status" value="1"/>
</dbReference>
<name>A0AAN7E7P4_QUERU</name>
<reference evidence="9 10" key="1">
    <citation type="journal article" date="2023" name="G3 (Bethesda)">
        <title>A haplotype-resolved chromosome-scale genome for Quercus rubra L. provides insights into the genetics of adaptive traits for red oak species.</title>
        <authorList>
            <person name="Kapoor B."/>
            <person name="Jenkins J."/>
            <person name="Schmutz J."/>
            <person name="Zhebentyayeva T."/>
            <person name="Kuelheim C."/>
            <person name="Coggeshall M."/>
            <person name="Heim C."/>
            <person name="Lasky J.R."/>
            <person name="Leites L."/>
            <person name="Islam-Faridi N."/>
            <person name="Romero-Severson J."/>
            <person name="DeLeo V.L."/>
            <person name="Lucas S.M."/>
            <person name="Lazic D."/>
            <person name="Gailing O."/>
            <person name="Carlson J."/>
            <person name="Staton M."/>
        </authorList>
    </citation>
    <scope>NUCLEOTIDE SEQUENCE [LARGE SCALE GENOMIC DNA]</scope>
    <source>
        <strain evidence="9">Pseudo-F2</strain>
    </source>
</reference>
<dbReference type="Proteomes" id="UP001324115">
    <property type="component" value="Unassembled WGS sequence"/>
</dbReference>
<sequence>MTSRWKYDVFLSFSGVDTRRRFTDHLLAALKRKGILTFKDDEGLDRGKSILSDLLKAIEESRFAIIIFSKNYASSWWCLDELAEIVRCMKEKGLTILPIFYDVDPSDVRKQTGTFGQTFNMHEDKENIKKVKTWRDALEEVANISGWHLQDRHEAEFIEHLVEVISQKLNSKFLCFTKDLVGINSSVEKLFTSYFGFVNKVCMMGICGMGGLGKTTLARAVYDRFSNYFEGSSFIANVREVSKKGDLISLQRQLLEEILEEKNSKIWNVYRAVEMIKNRLRHKKVLLVLDDVNQLDQLEKLAGEEGWFGLGSWIIITTRNKHLLVQHGVHNMYKPDILNREDALKLFCLKAFKNENPREGYEQLSQNIVHYANGLPLALITLGSFLFGRTMEEWQSALVNFKKIPHEEIFHILKVSYDGLDEVSKEIFLDIACFFRGKTEGRVIELLKYHGFDVRISIKVLMERSLITIENKRLWMHDLLQEMGRQIVLESHKKPEKRSRLWSFEDLLHVLKKDMAAEALQAIVLNRYEWERQDWNFETFSEAFSKMCNLRLLIIHNVHIPNGLNHVSNNLRFLQWTGYSSECLPSSFQPKELVELSLIGSKIKYLWEGKKVEQYLDNLKCLDLRYSKDLIETPDFTGVPRLERLHLSWCNNLVDIHPSIGQLSRLIVLDLEYCVSLTDLHSMSSEMESLKILKLCGCSKIRKIREFKGIMRSLSELHLDKTAIEKLPSSIECLTALTLLSLRDCQYLTCLPRSMDSLRSLEKLVVIGCSKLNDVPEHL</sequence>
<dbReference type="AlphaFoldDB" id="A0AAN7E7P4"/>
<dbReference type="Pfam" id="PF23282">
    <property type="entry name" value="WHD_ROQ1"/>
    <property type="match status" value="1"/>
</dbReference>